<keyword evidence="1" id="KW-0472">Membrane</keyword>
<keyword evidence="4" id="KW-1185">Reference proteome</keyword>
<dbReference type="PANTHER" id="PTHR24074">
    <property type="entry name" value="CO-CHAPERONE PROTEIN DJLA"/>
    <property type="match status" value="1"/>
</dbReference>
<keyword evidence="1" id="KW-1133">Transmembrane helix</keyword>
<comment type="caution">
    <text evidence="3">The sequence shown here is derived from an EMBL/GenBank/DDBJ whole genome shotgun (WGS) entry which is preliminary data.</text>
</comment>
<feature type="transmembrane region" description="Helical" evidence="1">
    <location>
        <begin position="300"/>
        <end position="320"/>
    </location>
</feature>
<dbReference type="EMBL" id="JALJOR010000013">
    <property type="protein sequence ID" value="KAK9807034.1"/>
    <property type="molecule type" value="Genomic_DNA"/>
</dbReference>
<dbReference type="CDD" id="cd06257">
    <property type="entry name" value="DnaJ"/>
    <property type="match status" value="1"/>
</dbReference>
<evidence type="ECO:0000256" key="1">
    <source>
        <dbReference type="SAM" id="Phobius"/>
    </source>
</evidence>
<feature type="transmembrane region" description="Helical" evidence="1">
    <location>
        <begin position="326"/>
        <end position="347"/>
    </location>
</feature>
<dbReference type="InterPro" id="IPR036869">
    <property type="entry name" value="J_dom_sf"/>
</dbReference>
<evidence type="ECO:0000313" key="3">
    <source>
        <dbReference type="EMBL" id="KAK9807034.1"/>
    </source>
</evidence>
<evidence type="ECO:0000259" key="2">
    <source>
        <dbReference type="PROSITE" id="PS50076"/>
    </source>
</evidence>
<dbReference type="SUPFAM" id="SSF46565">
    <property type="entry name" value="Chaperone J-domain"/>
    <property type="match status" value="1"/>
</dbReference>
<reference evidence="3 4" key="1">
    <citation type="journal article" date="2024" name="Nat. Commun.">
        <title>Phylogenomics reveals the evolutionary origins of lichenization in chlorophyte algae.</title>
        <authorList>
            <person name="Puginier C."/>
            <person name="Libourel C."/>
            <person name="Otte J."/>
            <person name="Skaloud P."/>
            <person name="Haon M."/>
            <person name="Grisel S."/>
            <person name="Petersen M."/>
            <person name="Berrin J.G."/>
            <person name="Delaux P.M."/>
            <person name="Dal Grande F."/>
            <person name="Keller J."/>
        </authorList>
    </citation>
    <scope>NUCLEOTIDE SEQUENCE [LARGE SCALE GENOMIC DNA]</scope>
    <source>
        <strain evidence="3 4">SAG 2043</strain>
    </source>
</reference>
<sequence>MQRLSTLWRRGQLLLQGRHSPTGGMLSCCGLPCLRILSEELSTLRGAAGASSEGGPPESKVRAIPFRHTREEAVAAFEAYHSRNLFLVKPWGGLQKVKEAFLPFWVASARVSVFLKSAYLGFERTGFRYNPATRRTEPYTRTEWHTVIVNQRWQRQVGPDTEGTQIYASHKYPRSEINYMRPGPHVAAAQAFEPPMLEAPDGSTRRVGPFTMKPAVAQRFARDFLTSQEHKTANEFLRSSTGASQVGAMDIDVDIFSLSAAPVYVPVFVFSSLHLGAKVRTFVSGVDTSRISGTRIYDESIMAGAAGLAATAGVLAFGLAPPFTTGVVLGWMVAPAIVAGLLAHYYPRLRAEFNRQRQEREQSRFEAAAEDPWDAEWIHAYSRYEEYQRFQDEQESYSYASQAGGRIDHDDPRGYYKALGVDPKCTKQEIQASYRAHVMKQHPDRFPEPAAKAEATKRLQKLNEAYSVLRDPTKRRQYDAGA</sequence>
<feature type="domain" description="J" evidence="2">
    <location>
        <begin position="414"/>
        <end position="482"/>
    </location>
</feature>
<dbReference type="InterPro" id="IPR050817">
    <property type="entry name" value="DjlA_DnaK_co-chaperone"/>
</dbReference>
<accession>A0AAW1PFI1</accession>
<dbReference type="Gene3D" id="1.10.287.110">
    <property type="entry name" value="DnaJ domain"/>
    <property type="match status" value="1"/>
</dbReference>
<dbReference type="SMART" id="SM00271">
    <property type="entry name" value="DnaJ"/>
    <property type="match status" value="1"/>
</dbReference>
<organism evidence="3 4">
    <name type="scientific">[Myrmecia] bisecta</name>
    <dbReference type="NCBI Taxonomy" id="41462"/>
    <lineage>
        <taxon>Eukaryota</taxon>
        <taxon>Viridiplantae</taxon>
        <taxon>Chlorophyta</taxon>
        <taxon>core chlorophytes</taxon>
        <taxon>Trebouxiophyceae</taxon>
        <taxon>Trebouxiales</taxon>
        <taxon>Trebouxiaceae</taxon>
        <taxon>Myrmecia</taxon>
    </lineage>
</organism>
<dbReference type="PROSITE" id="PS50076">
    <property type="entry name" value="DNAJ_2"/>
    <property type="match status" value="1"/>
</dbReference>
<dbReference type="InterPro" id="IPR001623">
    <property type="entry name" value="DnaJ_domain"/>
</dbReference>
<keyword evidence="1" id="KW-0812">Transmembrane</keyword>
<protein>
    <recommendedName>
        <fullName evidence="2">J domain-containing protein</fullName>
    </recommendedName>
</protein>
<proteinExistence type="predicted"/>
<dbReference type="Proteomes" id="UP001489004">
    <property type="component" value="Unassembled WGS sequence"/>
</dbReference>
<dbReference type="Pfam" id="PF00226">
    <property type="entry name" value="DnaJ"/>
    <property type="match status" value="1"/>
</dbReference>
<evidence type="ECO:0000313" key="4">
    <source>
        <dbReference type="Proteomes" id="UP001489004"/>
    </source>
</evidence>
<name>A0AAW1PFI1_9CHLO</name>
<gene>
    <name evidence="3" type="ORF">WJX72_011376</name>
</gene>
<dbReference type="AlphaFoldDB" id="A0AAW1PFI1"/>
<dbReference type="PRINTS" id="PR00625">
    <property type="entry name" value="JDOMAIN"/>
</dbReference>